<evidence type="ECO:0000256" key="8">
    <source>
        <dbReference type="RuleBase" id="RU361216"/>
    </source>
</evidence>
<evidence type="ECO:0000256" key="6">
    <source>
        <dbReference type="ARBA" id="ARBA00023136"/>
    </source>
</evidence>
<dbReference type="Pfam" id="PF00375">
    <property type="entry name" value="SDF"/>
    <property type="match status" value="2"/>
</dbReference>
<dbReference type="AlphaFoldDB" id="A0A452VBP3"/>
<evidence type="ECO:0000256" key="1">
    <source>
        <dbReference type="ARBA" id="ARBA00004141"/>
    </source>
</evidence>
<accession>A0A452VBP3</accession>
<dbReference type="GO" id="GO:0015175">
    <property type="term" value="F:neutral L-amino acid transmembrane transporter activity"/>
    <property type="evidence" value="ECO:0007669"/>
    <property type="project" value="TreeGrafter"/>
</dbReference>
<feature type="transmembrane region" description="Helical" evidence="8">
    <location>
        <begin position="20"/>
        <end position="39"/>
    </location>
</feature>
<feature type="transmembrane region" description="Helical" evidence="8">
    <location>
        <begin position="95"/>
        <end position="114"/>
    </location>
</feature>
<name>A0A452VBP3_URSMA</name>
<dbReference type="InterPro" id="IPR001991">
    <property type="entry name" value="Na-dicarboxylate_symporter"/>
</dbReference>
<dbReference type="Ensembl" id="ENSUMAT00000036669.1">
    <property type="protein sequence ID" value="ENSUMAP00000031035.1"/>
    <property type="gene ID" value="ENSUMAG00000022404.1"/>
</dbReference>
<feature type="transmembrane region" description="Helical" evidence="8">
    <location>
        <begin position="293"/>
        <end position="319"/>
    </location>
</feature>
<keyword evidence="6 8" id="KW-0472">Membrane</keyword>
<dbReference type="InterPro" id="IPR018107">
    <property type="entry name" value="Na-dicarboxylate_symporter_CS"/>
</dbReference>
<dbReference type="Gene3D" id="1.10.3860.10">
    <property type="entry name" value="Sodium:dicarboxylate symporter"/>
    <property type="match status" value="1"/>
</dbReference>
<dbReference type="PANTHER" id="PTHR11958">
    <property type="entry name" value="SODIUM/DICARBOXYLATE SYMPORTER-RELATED"/>
    <property type="match status" value="1"/>
</dbReference>
<dbReference type="GeneTree" id="ENSGT00940000156073"/>
<keyword evidence="4 8" id="KW-0769">Symport</keyword>
<evidence type="ECO:0000256" key="9">
    <source>
        <dbReference type="SAM" id="MobiDB-lite"/>
    </source>
</evidence>
<evidence type="ECO:0000256" key="4">
    <source>
        <dbReference type="ARBA" id="ARBA00022847"/>
    </source>
</evidence>
<keyword evidence="5 8" id="KW-1133">Transmembrane helix</keyword>
<protein>
    <recommendedName>
        <fullName evidence="8">Amino acid transporter</fullName>
    </recommendedName>
</protein>
<evidence type="ECO:0000256" key="3">
    <source>
        <dbReference type="ARBA" id="ARBA00022692"/>
    </source>
</evidence>
<feature type="region of interest" description="Disordered" evidence="9">
    <location>
        <begin position="368"/>
        <end position="387"/>
    </location>
</feature>
<organism evidence="10">
    <name type="scientific">Ursus maritimus</name>
    <name type="common">Polar bear</name>
    <name type="synonym">Thalarctos maritimus</name>
    <dbReference type="NCBI Taxonomy" id="29073"/>
    <lineage>
        <taxon>Eukaryota</taxon>
        <taxon>Metazoa</taxon>
        <taxon>Chordata</taxon>
        <taxon>Craniata</taxon>
        <taxon>Vertebrata</taxon>
        <taxon>Euteleostomi</taxon>
        <taxon>Mammalia</taxon>
        <taxon>Eutheria</taxon>
        <taxon>Laurasiatheria</taxon>
        <taxon>Carnivora</taxon>
        <taxon>Caniformia</taxon>
        <taxon>Ursidae</taxon>
        <taxon>Ursus</taxon>
    </lineage>
</organism>
<feature type="transmembrane region" description="Helical" evidence="8">
    <location>
        <begin position="325"/>
        <end position="342"/>
    </location>
</feature>
<evidence type="ECO:0000256" key="5">
    <source>
        <dbReference type="ARBA" id="ARBA00022989"/>
    </source>
</evidence>
<dbReference type="InterPro" id="IPR050746">
    <property type="entry name" value="DAACS"/>
</dbReference>
<dbReference type="GO" id="GO:0015501">
    <property type="term" value="F:glutamate:sodium symporter activity"/>
    <property type="evidence" value="ECO:0007669"/>
    <property type="project" value="Ensembl"/>
</dbReference>
<sequence>MVPGAILARGKDVCKRNGLLILSVLSVTVGCLLGFFLRTRRLSPQEISYFQFPGELLMRMLKMLILPLVVSSLMSGLASLDAKTSSRLGILTVAYYLWTTFVAVIVGIIMVSIIHPGGAAQKETTDQSRKAIMSSADALLDLIRNMFPANLVEATFKQYRTKTTPVIKSPKMTSEEAPPRQILIYGVQEENGSRVQNFALDLTPPPEVVYKSEPDTIDGMNVLGIVIFSATMGIMLGRMGDSGTPLVSFCQCLNESVMKIVAVAVWYFPFGIVFLIAGKILEMDDPTAVRKKLGFYAVTVVCGLVVHGLFILPLLYFFITKKNPIVFIRGVLQALLIALATSSRYQALLEPAALSHLLLGRSHRLGPSTPGNGHGPPGSDTGPSAHSSATLPITFKCLLENNHIDRRIARFVLPVGATINMDGTALYEAVAAIFIAQVNNYELDFGQIITISITATAASIGAAGIPQAGLVTMVIVLTSVGLPTDDITLIIAVDWALDRFRTMINVLGDALAAGIMAHICRKDFAQDTGAEKLPPCETKPVSLQEIVASQENGCVKSVAEASELTLGPACPHHIPVQVEQDEESAATCLDHCTIEISELETNV</sequence>
<dbReference type="PANTHER" id="PTHR11958:SF22">
    <property type="entry name" value="EXCITATORY AMINO ACID TRANSPORTER 5"/>
    <property type="match status" value="1"/>
</dbReference>
<comment type="subcellular location">
    <subcellularLocation>
        <location evidence="1 8">Membrane</location>
        <topology evidence="1 8">Multi-pass membrane protein</topology>
    </subcellularLocation>
</comment>
<dbReference type="PRINTS" id="PR00173">
    <property type="entry name" value="EDTRNSPORT"/>
</dbReference>
<dbReference type="GO" id="GO:0005886">
    <property type="term" value="C:plasma membrane"/>
    <property type="evidence" value="ECO:0007669"/>
    <property type="project" value="TreeGrafter"/>
</dbReference>
<evidence type="ECO:0000256" key="2">
    <source>
        <dbReference type="ARBA" id="ARBA00022448"/>
    </source>
</evidence>
<feature type="transmembrane region" description="Helical" evidence="8">
    <location>
        <begin position="60"/>
        <end position="80"/>
    </location>
</feature>
<keyword evidence="7" id="KW-0325">Glycoprotein</keyword>
<dbReference type="InterPro" id="IPR036458">
    <property type="entry name" value="Na:dicarbo_symporter_sf"/>
</dbReference>
<keyword evidence="2 8" id="KW-0813">Transport</keyword>
<feature type="transmembrane region" description="Helical" evidence="8">
    <location>
        <begin position="220"/>
        <end position="240"/>
    </location>
</feature>
<dbReference type="SUPFAM" id="SSF118215">
    <property type="entry name" value="Proton glutamate symport protein"/>
    <property type="match status" value="2"/>
</dbReference>
<reference evidence="10" key="1">
    <citation type="submission" date="2019-03" db="UniProtKB">
        <authorList>
            <consortium name="Ensembl"/>
        </authorList>
    </citation>
    <scope>IDENTIFICATION</scope>
</reference>
<proteinExistence type="inferred from homology"/>
<dbReference type="PROSITE" id="PS00714">
    <property type="entry name" value="NA_DICARBOXYL_SYMP_2"/>
    <property type="match status" value="1"/>
</dbReference>
<evidence type="ECO:0000256" key="7">
    <source>
        <dbReference type="ARBA" id="ARBA00023180"/>
    </source>
</evidence>
<gene>
    <name evidence="10" type="primary">SLC1A7</name>
</gene>
<comment type="similarity">
    <text evidence="8">Belongs to the dicarboxylate/amino acid:cation symporter (DAACS) (TC 2.A.23) family.</text>
</comment>
<feature type="transmembrane region" description="Helical" evidence="8">
    <location>
        <begin position="260"/>
        <end position="281"/>
    </location>
</feature>
<dbReference type="GO" id="GO:0005313">
    <property type="term" value="F:L-glutamate transmembrane transporter activity"/>
    <property type="evidence" value="ECO:0007669"/>
    <property type="project" value="TreeGrafter"/>
</dbReference>
<evidence type="ECO:0000313" key="10">
    <source>
        <dbReference type="Ensembl" id="ENSUMAP00000031035"/>
    </source>
</evidence>
<keyword evidence="3 8" id="KW-0812">Transmembrane</keyword>
<dbReference type="GO" id="GO:0001504">
    <property type="term" value="P:neurotransmitter uptake"/>
    <property type="evidence" value="ECO:0007669"/>
    <property type="project" value="Ensembl"/>
</dbReference>
<dbReference type="PROSITE" id="PS00713">
    <property type="entry name" value="NA_DICARBOXYL_SYMP_1"/>
    <property type="match status" value="1"/>
</dbReference>